<sequence>MKTYFTAILFGIFAITACAREVDVEPTTSLEVHKSTKPHSVVVSTKTYDAETSTKKVHTSAVTTTLVSKKSTSSVVKSKTTTSITPRPTCDVRMFRIDCPEVPDLCCTRLCLDSSSSSYFCADDWEDVGEGIQCESCVQSTTTSSAGPTATGKSYNTTGATTTSSLPEPTFSSEASSGAPGLRMGSAAVLGALGLLLAI</sequence>
<evidence type="ECO:0000313" key="3">
    <source>
        <dbReference type="EMBL" id="KAK6338393.1"/>
    </source>
</evidence>
<accession>A0AAV9UA80</accession>
<dbReference type="AlphaFoldDB" id="A0AAV9UA80"/>
<feature type="compositionally biased region" description="Polar residues" evidence="1">
    <location>
        <begin position="155"/>
        <end position="176"/>
    </location>
</feature>
<proteinExistence type="predicted"/>
<keyword evidence="4" id="KW-1185">Reference proteome</keyword>
<evidence type="ECO:0000313" key="4">
    <source>
        <dbReference type="Proteomes" id="UP001373714"/>
    </source>
</evidence>
<feature type="compositionally biased region" description="Low complexity" evidence="1">
    <location>
        <begin position="141"/>
        <end position="154"/>
    </location>
</feature>
<feature type="chain" id="PRO_5043597607" evidence="2">
    <location>
        <begin position="20"/>
        <end position="199"/>
    </location>
</feature>
<name>A0AAV9UA80_9PEZI</name>
<dbReference type="Proteomes" id="UP001373714">
    <property type="component" value="Unassembled WGS sequence"/>
</dbReference>
<evidence type="ECO:0000256" key="1">
    <source>
        <dbReference type="SAM" id="MobiDB-lite"/>
    </source>
</evidence>
<dbReference type="EMBL" id="JAVHNS010000012">
    <property type="protein sequence ID" value="KAK6338393.1"/>
    <property type="molecule type" value="Genomic_DNA"/>
</dbReference>
<comment type="caution">
    <text evidence="3">The sequence shown here is derived from an EMBL/GenBank/DDBJ whole genome shotgun (WGS) entry which is preliminary data.</text>
</comment>
<gene>
    <name evidence="3" type="ORF">TWF730_002456</name>
</gene>
<keyword evidence="2" id="KW-0732">Signal</keyword>
<organism evidence="3 4">
    <name type="scientific">Orbilia blumenaviensis</name>
    <dbReference type="NCBI Taxonomy" id="1796055"/>
    <lineage>
        <taxon>Eukaryota</taxon>
        <taxon>Fungi</taxon>
        <taxon>Dikarya</taxon>
        <taxon>Ascomycota</taxon>
        <taxon>Pezizomycotina</taxon>
        <taxon>Orbiliomycetes</taxon>
        <taxon>Orbiliales</taxon>
        <taxon>Orbiliaceae</taxon>
        <taxon>Orbilia</taxon>
    </lineage>
</organism>
<protein>
    <submittedName>
        <fullName evidence="3">Uncharacterized protein</fullName>
    </submittedName>
</protein>
<reference evidence="3 4" key="1">
    <citation type="submission" date="2019-10" db="EMBL/GenBank/DDBJ databases">
        <authorList>
            <person name="Palmer J.M."/>
        </authorList>
    </citation>
    <scope>NUCLEOTIDE SEQUENCE [LARGE SCALE GENOMIC DNA]</scope>
    <source>
        <strain evidence="3 4">TWF730</strain>
    </source>
</reference>
<evidence type="ECO:0000256" key="2">
    <source>
        <dbReference type="SAM" id="SignalP"/>
    </source>
</evidence>
<dbReference type="PROSITE" id="PS51257">
    <property type="entry name" value="PROKAR_LIPOPROTEIN"/>
    <property type="match status" value="1"/>
</dbReference>
<feature type="signal peptide" evidence="2">
    <location>
        <begin position="1"/>
        <end position="19"/>
    </location>
</feature>
<feature type="region of interest" description="Disordered" evidence="1">
    <location>
        <begin position="141"/>
        <end position="178"/>
    </location>
</feature>